<protein>
    <submittedName>
        <fullName evidence="1">Uncharacterized protein</fullName>
    </submittedName>
</protein>
<dbReference type="EMBL" id="MT143410">
    <property type="protein sequence ID" value="QJA96537.1"/>
    <property type="molecule type" value="Genomic_DNA"/>
</dbReference>
<name>A0A6M3LMH2_9ZZZZ</name>
<reference evidence="1" key="1">
    <citation type="submission" date="2020-03" db="EMBL/GenBank/DDBJ databases">
        <title>The deep terrestrial virosphere.</title>
        <authorList>
            <person name="Holmfeldt K."/>
            <person name="Nilsson E."/>
            <person name="Simone D."/>
            <person name="Lopez-Fernandez M."/>
            <person name="Wu X."/>
            <person name="de Brujin I."/>
            <person name="Lundin D."/>
            <person name="Andersson A."/>
            <person name="Bertilsson S."/>
            <person name="Dopson M."/>
        </authorList>
    </citation>
    <scope>NUCLEOTIDE SEQUENCE</scope>
    <source>
        <strain evidence="1">MM415B08083</strain>
    </source>
</reference>
<dbReference type="AlphaFoldDB" id="A0A6M3LMH2"/>
<proteinExistence type="predicted"/>
<sequence>MNFEDFYEVMQTTDVPAQYQIWSKTTGKVLCICPGLGSLMDVGNALRLRLIWNELKAL</sequence>
<gene>
    <name evidence="1" type="ORF">MM415B08083_0004</name>
</gene>
<evidence type="ECO:0000313" key="1">
    <source>
        <dbReference type="EMBL" id="QJA96537.1"/>
    </source>
</evidence>
<accession>A0A6M3LMH2</accession>
<organism evidence="1">
    <name type="scientific">viral metagenome</name>
    <dbReference type="NCBI Taxonomy" id="1070528"/>
    <lineage>
        <taxon>unclassified sequences</taxon>
        <taxon>metagenomes</taxon>
        <taxon>organismal metagenomes</taxon>
    </lineage>
</organism>